<feature type="region of interest" description="Disordered" evidence="6">
    <location>
        <begin position="1354"/>
        <end position="1382"/>
    </location>
</feature>
<organism evidence="7 8">
    <name type="scientific">Cyanidium caldarium</name>
    <name type="common">Red alga</name>
    <dbReference type="NCBI Taxonomy" id="2771"/>
    <lineage>
        <taxon>Eukaryota</taxon>
        <taxon>Rhodophyta</taxon>
        <taxon>Bangiophyceae</taxon>
        <taxon>Cyanidiales</taxon>
        <taxon>Cyanidiaceae</taxon>
        <taxon>Cyanidium</taxon>
    </lineage>
</organism>
<dbReference type="GO" id="GO:0070182">
    <property type="term" value="F:DNA polymerase binding"/>
    <property type="evidence" value="ECO:0007669"/>
    <property type="project" value="TreeGrafter"/>
</dbReference>
<dbReference type="GO" id="GO:0000793">
    <property type="term" value="C:condensed chromosome"/>
    <property type="evidence" value="ECO:0007669"/>
    <property type="project" value="TreeGrafter"/>
</dbReference>
<dbReference type="SUPFAM" id="SSF48371">
    <property type="entry name" value="ARM repeat"/>
    <property type="match status" value="1"/>
</dbReference>
<name>A0AAV9IS76_CYACA</name>
<dbReference type="PANTHER" id="PTHR32086:SF0">
    <property type="entry name" value="FANCONI ANEMIA GROUP D2 PROTEIN"/>
    <property type="match status" value="1"/>
</dbReference>
<dbReference type="InterPro" id="IPR016024">
    <property type="entry name" value="ARM-type_fold"/>
</dbReference>
<evidence type="ECO:0000256" key="4">
    <source>
        <dbReference type="ARBA" id="ARBA00023242"/>
    </source>
</evidence>
<dbReference type="EMBL" id="JANCYW010000004">
    <property type="protein sequence ID" value="KAK4535157.1"/>
    <property type="molecule type" value="Genomic_DNA"/>
</dbReference>
<dbReference type="GO" id="GO:0036297">
    <property type="term" value="P:interstrand cross-link repair"/>
    <property type="evidence" value="ECO:0007669"/>
    <property type="project" value="TreeGrafter"/>
</dbReference>
<evidence type="ECO:0008006" key="9">
    <source>
        <dbReference type="Google" id="ProtNLM"/>
    </source>
</evidence>
<dbReference type="GO" id="GO:1990918">
    <property type="term" value="P:double-strand break repair involved in meiotic recombination"/>
    <property type="evidence" value="ECO:0007669"/>
    <property type="project" value="TreeGrafter"/>
</dbReference>
<dbReference type="Proteomes" id="UP001301350">
    <property type="component" value="Unassembled WGS sequence"/>
</dbReference>
<evidence type="ECO:0000313" key="7">
    <source>
        <dbReference type="EMBL" id="KAK4535157.1"/>
    </source>
</evidence>
<evidence type="ECO:0000313" key="8">
    <source>
        <dbReference type="Proteomes" id="UP001301350"/>
    </source>
</evidence>
<keyword evidence="2" id="KW-1017">Isopeptide bond</keyword>
<dbReference type="GO" id="GO:0005634">
    <property type="term" value="C:nucleus"/>
    <property type="evidence" value="ECO:0007669"/>
    <property type="project" value="UniProtKB-SubCell"/>
</dbReference>
<evidence type="ECO:0000256" key="6">
    <source>
        <dbReference type="SAM" id="MobiDB-lite"/>
    </source>
</evidence>
<sequence length="1382" mass="150062">MQAGRRRERDPAGVPVTGALLELAAAGDALECYAGPRVLQRLRDEAGLAVEITDDGSRYVLRDGRTVQHLRQALWACANVVEEAVGVDVDGGSGERSLAAVVESAWGSCRATLLRALQPIMRALPEESAGGAAAAAGTYESIGVSLAQVLLTLPDAGDAVARCLVQRAAELDQDISHREPITGVVTAFGADAAEQRLSSLCVEQLRWLQATLRCLRNDAEVAVAETRVPVTTPEPSALIDCLLSVLSIASSQLQLSIIETLPEVAASAEDMDAEEARIGDALVPLWDDCLGEGNGHRRIPLAVLDAVATFRSAAAGRRAQRQLVERALALLPSMPPGAEAALSIRFLLGSMAEASATPNAVDASASPPGELGKGLQGIRIFLAVRDSLADSGAASADARLVFEAVLVTLQRSRRVATAVMNWYAAAQRCDMRAAPDPDDCSDVWRVIAGEPSLADVWFALAIFIAHPDLLQKRPGGMSWMRRGAAAVNARTVIGWLLLRGNVLQRFLVDASEWFDESFGAAILRLFHCCCQDAAALAGAERPQRVSQVAHTWQWLLLQLPRHRPECLLNALDAVSSGDAWQRAMALQTLCLVAEEEPRALHPFLPLMYGLLDYVEVLAPPQFGDIVTSSTDSAKRARPSSAAAVDEQPLRLLFRVLGALHAHAVCVAASRRHGQEVALPCSDGTLDNLLQKELRHHDVVYQRIGCVAAAALVERCAQSTATVHRALELLELALRCTEQRPQVAARLYDELSQVALVPMRGGAAANTASVASASRWQVSEFLFQQCVCHLSRLFLTTTTTTTTPPWSRAEEGARVRRQYGLSAGDTAFVVRIDALAVTGTATDREWLALLCPLCRLAFHALPSDEQRQQRFRDELLPLLRCAVELPAVLFQPFHEQELNGTTDATTGPVVLLAALCARNWFRELVRSAALLSPPPDEELLPLLHQRLAHALEMERLAQQWASRLPDGSALMESFPSRALGAECVRSLLQMEDAQWSSPELCLLLREVHGADSDVTEMLCELVQQVAEAAWRCRDAAVVAAALPCLERAPSVDRAFVLQQLLPPLSAEEHLMESASLVLSALRLLQRVAPVTAAEFAHVQAFCAQVLHAWQATDRRILVQALDALFGLAPTAADALQLMGSFVGLPDGSSSSAASASLEWPMIATTSSPLLLRTLYRHLSGWFARWCAEAYAHRSAGGNHVGRQLDGTVRDEATFQRMSLHFIETLRVCTDEAVARRDRATLACAMRHGRVFIEAVVQHLIPVWVAHYENWQAYIAQACARLQKSTRLYQRLCAYAKGQRQGALAIQTPGLKKALESFLYRVKGMLQANSCLSSFWVGNLRHKDLEGQVVGSQLMDEAPPGERSPLRECPQNFHGGEGEVTENI</sequence>
<keyword evidence="4" id="KW-0539">Nucleus</keyword>
<proteinExistence type="inferred from homology"/>
<dbReference type="InterPro" id="IPR029448">
    <property type="entry name" value="FANCD2"/>
</dbReference>
<dbReference type="PANTHER" id="PTHR32086">
    <property type="entry name" value="FANCONI ANEMIA GROUP D2 PROTEIN"/>
    <property type="match status" value="1"/>
</dbReference>
<evidence type="ECO:0000256" key="1">
    <source>
        <dbReference type="ARBA" id="ARBA00004123"/>
    </source>
</evidence>
<comment type="similarity">
    <text evidence="5">Belongs to the Fanconi anemia protein FANCD2 family.</text>
</comment>
<gene>
    <name evidence="7" type="ORF">CDCA_CDCA04G1182</name>
</gene>
<keyword evidence="8" id="KW-1185">Reference proteome</keyword>
<reference evidence="7 8" key="1">
    <citation type="submission" date="2022-07" db="EMBL/GenBank/DDBJ databases">
        <title>Genome-wide signatures of adaptation to extreme environments.</title>
        <authorList>
            <person name="Cho C.H."/>
            <person name="Yoon H.S."/>
        </authorList>
    </citation>
    <scope>NUCLEOTIDE SEQUENCE [LARGE SCALE GENOMIC DNA]</scope>
    <source>
        <strain evidence="7 8">DBV 063 E5</strain>
    </source>
</reference>
<evidence type="ECO:0000256" key="3">
    <source>
        <dbReference type="ARBA" id="ARBA00022843"/>
    </source>
</evidence>
<comment type="caution">
    <text evidence="7">The sequence shown here is derived from an EMBL/GenBank/DDBJ whole genome shotgun (WGS) entry which is preliminary data.</text>
</comment>
<keyword evidence="3" id="KW-0832">Ubl conjugation</keyword>
<evidence type="ECO:0000256" key="5">
    <source>
        <dbReference type="ARBA" id="ARBA00093456"/>
    </source>
</evidence>
<dbReference type="GO" id="GO:0031573">
    <property type="term" value="P:mitotic intra-S DNA damage checkpoint signaling"/>
    <property type="evidence" value="ECO:0007669"/>
    <property type="project" value="TreeGrafter"/>
</dbReference>
<protein>
    <recommendedName>
        <fullName evidence="9">Non-specific serine/threonine protein kinase</fullName>
    </recommendedName>
</protein>
<evidence type="ECO:0000256" key="2">
    <source>
        <dbReference type="ARBA" id="ARBA00022499"/>
    </source>
</evidence>
<dbReference type="GO" id="GO:0007129">
    <property type="term" value="P:homologous chromosome pairing at meiosis"/>
    <property type="evidence" value="ECO:0007669"/>
    <property type="project" value="TreeGrafter"/>
</dbReference>
<comment type="subcellular location">
    <subcellularLocation>
        <location evidence="1">Nucleus</location>
    </subcellularLocation>
</comment>
<dbReference type="Pfam" id="PF14631">
    <property type="entry name" value="FancD2"/>
    <property type="match status" value="1"/>
</dbReference>
<accession>A0AAV9IS76</accession>